<evidence type="ECO:0000256" key="5">
    <source>
        <dbReference type="SAM" id="MobiDB-lite"/>
    </source>
</evidence>
<keyword evidence="1" id="KW-0677">Repeat</keyword>
<feature type="region of interest" description="Disordered" evidence="5">
    <location>
        <begin position="1"/>
        <end position="40"/>
    </location>
</feature>
<evidence type="ECO:0000256" key="3">
    <source>
        <dbReference type="ARBA" id="ARBA00022884"/>
    </source>
</evidence>
<proteinExistence type="predicted"/>
<evidence type="ECO:0000259" key="6">
    <source>
        <dbReference type="PROSITE" id="PS50303"/>
    </source>
</evidence>
<feature type="domain" description="PUM-HD" evidence="6">
    <location>
        <begin position="411"/>
        <end position="760"/>
    </location>
</feature>
<dbReference type="PANTHER" id="PTHR12537">
    <property type="entry name" value="RNA BINDING PROTEIN PUMILIO-RELATED"/>
    <property type="match status" value="1"/>
</dbReference>
<evidence type="ECO:0000313" key="7">
    <source>
        <dbReference type="EMBL" id="KAB2637609.1"/>
    </source>
</evidence>
<feature type="compositionally biased region" description="Basic and acidic residues" evidence="5">
    <location>
        <begin position="1"/>
        <end position="24"/>
    </location>
</feature>
<evidence type="ECO:0000256" key="2">
    <source>
        <dbReference type="ARBA" id="ARBA00022845"/>
    </source>
</evidence>
<name>A0A5N5IDE9_9ROSA</name>
<dbReference type="SUPFAM" id="SSF48371">
    <property type="entry name" value="ARM repeat"/>
    <property type="match status" value="1"/>
</dbReference>
<keyword evidence="8" id="KW-1185">Reference proteome</keyword>
<dbReference type="InterPro" id="IPR016024">
    <property type="entry name" value="ARM-type_fold"/>
</dbReference>
<dbReference type="AlphaFoldDB" id="A0A5N5IDE9"/>
<reference evidence="7 8" key="3">
    <citation type="submission" date="2019-11" db="EMBL/GenBank/DDBJ databases">
        <title>A de novo genome assembly of a pear dwarfing rootstock.</title>
        <authorList>
            <person name="Wang F."/>
            <person name="Wang J."/>
            <person name="Li S."/>
            <person name="Zhang Y."/>
            <person name="Fang M."/>
            <person name="Ma L."/>
            <person name="Zhao Y."/>
            <person name="Jiang S."/>
        </authorList>
    </citation>
    <scope>NUCLEOTIDE SEQUENCE [LARGE SCALE GENOMIC DNA]</scope>
    <source>
        <strain evidence="7">S2</strain>
        <tissue evidence="7">Leaf</tissue>
    </source>
</reference>
<dbReference type="Pfam" id="PF00806">
    <property type="entry name" value="PUF"/>
    <property type="match status" value="5"/>
</dbReference>
<dbReference type="PANTHER" id="PTHR12537:SF137">
    <property type="entry name" value="PUMILIO HOMOLOG 16-RELATED"/>
    <property type="match status" value="1"/>
</dbReference>
<dbReference type="Gene3D" id="1.25.10.10">
    <property type="entry name" value="Leucine-rich Repeat Variant"/>
    <property type="match status" value="1"/>
</dbReference>
<comment type="caution">
    <text evidence="7">The sequence shown here is derived from an EMBL/GenBank/DDBJ whole genome shotgun (WGS) entry which is preliminary data.</text>
</comment>
<dbReference type="EMBL" id="SMOL01000004">
    <property type="protein sequence ID" value="KAB2637609.1"/>
    <property type="molecule type" value="Genomic_DNA"/>
</dbReference>
<evidence type="ECO:0000256" key="4">
    <source>
        <dbReference type="PROSITE-ProRule" id="PRU00317"/>
    </source>
</evidence>
<evidence type="ECO:0000256" key="1">
    <source>
        <dbReference type="ARBA" id="ARBA00022737"/>
    </source>
</evidence>
<dbReference type="InterPro" id="IPR011989">
    <property type="entry name" value="ARM-like"/>
</dbReference>
<evidence type="ECO:0000313" key="8">
    <source>
        <dbReference type="Proteomes" id="UP000327157"/>
    </source>
</evidence>
<gene>
    <name evidence="7" type="ORF">D8674_028143</name>
</gene>
<dbReference type="GO" id="GO:0006417">
    <property type="term" value="P:regulation of translation"/>
    <property type="evidence" value="ECO:0007669"/>
    <property type="project" value="UniProtKB-KW"/>
</dbReference>
<reference evidence="8" key="2">
    <citation type="submission" date="2019-10" db="EMBL/GenBank/DDBJ databases">
        <title>A de novo genome assembly of a pear dwarfing rootstock.</title>
        <authorList>
            <person name="Wang F."/>
            <person name="Wang J."/>
            <person name="Li S."/>
            <person name="Zhang Y."/>
            <person name="Fang M."/>
            <person name="Ma L."/>
            <person name="Zhao Y."/>
            <person name="Jiang S."/>
        </authorList>
    </citation>
    <scope>NUCLEOTIDE SEQUENCE [LARGE SCALE GENOMIC DNA]</scope>
</reference>
<dbReference type="PROSITE" id="PS50303">
    <property type="entry name" value="PUM_HD"/>
    <property type="match status" value="1"/>
</dbReference>
<keyword evidence="3" id="KW-0694">RNA-binding</keyword>
<dbReference type="Proteomes" id="UP000327157">
    <property type="component" value="Chromosome 5"/>
</dbReference>
<dbReference type="PROSITE" id="PS50302">
    <property type="entry name" value="PUM"/>
    <property type="match status" value="1"/>
</dbReference>
<dbReference type="GO" id="GO:0005737">
    <property type="term" value="C:cytoplasm"/>
    <property type="evidence" value="ECO:0007669"/>
    <property type="project" value="TreeGrafter"/>
</dbReference>
<reference evidence="7 8" key="1">
    <citation type="submission" date="2019-09" db="EMBL/GenBank/DDBJ databases">
        <authorList>
            <person name="Ou C."/>
        </authorList>
    </citation>
    <scope>NUCLEOTIDE SEQUENCE [LARGE SCALE GENOMIC DNA]</scope>
    <source>
        <strain evidence="7">S2</strain>
        <tissue evidence="7">Leaf</tissue>
    </source>
</reference>
<accession>A0A5N5IDE9</accession>
<dbReference type="InterPro" id="IPR033133">
    <property type="entry name" value="PUM-HD"/>
</dbReference>
<dbReference type="OrthoDB" id="1141894at2759"/>
<dbReference type="GO" id="GO:0003729">
    <property type="term" value="F:mRNA binding"/>
    <property type="evidence" value="ECO:0007669"/>
    <property type="project" value="TreeGrafter"/>
</dbReference>
<keyword evidence="2" id="KW-0810">Translation regulation</keyword>
<sequence length="763" mass="85709">MEELSSDRSELRGMQREQERELRRVRDRQRRQSMTVEQRERHLARCRRNYQLRRLRVENAKAGDFPSHVQQISNEHEAAASGGNNDVWEVTQLEKTTAERLQHSECLEAVASKSANFPKRLRLSHIRRLARWLNNLDGEVIGNHQIVAQVIPKGDASNSSCFRIGDFGSGKLPNGLRFSRVKRLARSINTSTIEASLNGPKGTKEKSNRMSVEEIRVISDDKPKFGQTIDVRGEAERPNVDGNSQLHFPFLALSVTMATSCYSASDPPNPETPCVPPSYSLRRQQEADLCHYFGNVQVTVDESSTSSPGSSSYASPTKIQQAQSDFYSTHESGFRNCPRPPMALYSQSIWGGNSVSAGGNFMGSNNLNVHQLIGNPATEEGTRANWSVGATSTSLGNWAHQLSPFGNSDWNQNYGGQNYRGNVERTGLYYFNGNNWAQSSGMPREIARLAMTQLGSQALVQRMITPGDPLTKSMVLEGVFGSLFEVMCDFHGHYVFRKLVESCNHSRLRLIVAKITLNSEPLINISVCNYGSKSIQTLIKVLEKSSLIYTLTSALSCVVEELMTNRTGSCVILKCLNQLDIEKNKKIYEAVVRLCVRLAQHERGCIHLNEFITNSKTPYREKLMDKVSSNSKFLSQDPSGNYVVQHIFTLYNPVFSAKICFELRNLYIQLSLQKGGSHVVEMCLNSLGMEVVVNVLLKYDKLWQVARDQYGNYVIQTALKATKRKNSPLHQMLLEKLNKDRSELMVGFGRKVLSVIDKGFPLE</sequence>
<organism evidence="7 8">
    <name type="scientific">Pyrus ussuriensis x Pyrus communis</name>
    <dbReference type="NCBI Taxonomy" id="2448454"/>
    <lineage>
        <taxon>Eukaryota</taxon>
        <taxon>Viridiplantae</taxon>
        <taxon>Streptophyta</taxon>
        <taxon>Embryophyta</taxon>
        <taxon>Tracheophyta</taxon>
        <taxon>Spermatophyta</taxon>
        <taxon>Magnoliopsida</taxon>
        <taxon>eudicotyledons</taxon>
        <taxon>Gunneridae</taxon>
        <taxon>Pentapetalae</taxon>
        <taxon>rosids</taxon>
        <taxon>fabids</taxon>
        <taxon>Rosales</taxon>
        <taxon>Rosaceae</taxon>
        <taxon>Amygdaloideae</taxon>
        <taxon>Maleae</taxon>
        <taxon>Pyrus</taxon>
    </lineage>
</organism>
<dbReference type="SMART" id="SM00025">
    <property type="entry name" value="Pumilio"/>
    <property type="match status" value="6"/>
</dbReference>
<dbReference type="InterPro" id="IPR001313">
    <property type="entry name" value="Pumilio_RNA-bd_rpt"/>
</dbReference>
<feature type="repeat" description="Pumilio" evidence="4">
    <location>
        <begin position="694"/>
        <end position="735"/>
    </location>
</feature>
<protein>
    <submittedName>
        <fullName evidence="7">Pumilio 12-like</fullName>
    </submittedName>
</protein>